<sequence length="596" mass="69151">MSEKYSMTWDLDVIFPGGSDSSEFRTYVEKLEQDVNDFDKRIQQMGQRESEDLKFWRQVLKDVQDLNARLGEAISFVHCLLSQNVHDEKAKIHRGRLSQIHATFNRTVTRLDRLFLEMNDSTWKSLLQDPDIQPIAFPLKEQRQRASEKLPSEMESLAGDLAVDGYHAWEELYNTIVGRMTIPFEEDGEVKDLSVGQAANKLSSSDREIRRKVFHRMNEAWSREEELLASSLNHLSGFRLNLYHQRGWDSVLKEPLDLNRMSEETLQTMWKVITEHKGEILRFFQRKASLLGLHKLSWYDLYAPISQGETHIPYDEAADFIMEQFRSFHPEMADFANKAFVNRWIEAEDRPGKRPGGFCTSFDQSNQTRIFMTYSGSASNVNTLAHELGHAYHQHVMNDLPQMVQQYAMNVAETASTFAESIVADASIRSASTKERQIALLEDKIQRAVAFFMDIHARFLFETRFYEERKKGPVPTARLKELILTAEKEAFCEALEEYHPYFWASKLHFYITGVPFYNFPYTFGYLFSTGLYSRALQEGPSFANKYVNLLRDTGRMTVEDLAQKHLDVDLTQPDFWQGACSLVKADIETFLELTEQ</sequence>
<evidence type="ECO:0000259" key="8">
    <source>
        <dbReference type="Pfam" id="PF08439"/>
    </source>
</evidence>
<name>A0A521DFH3_9BACL</name>
<protein>
    <submittedName>
        <fullName evidence="9">Oligoendopeptidase, pepF/M3 family</fullName>
    </submittedName>
</protein>
<feature type="domain" description="Oligopeptidase F N-terminal" evidence="8">
    <location>
        <begin position="115"/>
        <end position="181"/>
    </location>
</feature>
<comment type="similarity">
    <text evidence="6">Belongs to the peptidase M3 family.</text>
</comment>
<evidence type="ECO:0000313" key="9">
    <source>
        <dbReference type="EMBL" id="SMO70358.1"/>
    </source>
</evidence>
<dbReference type="NCBIfam" id="TIGR02290">
    <property type="entry name" value="M3_fam_3"/>
    <property type="match status" value="1"/>
</dbReference>
<dbReference type="AlphaFoldDB" id="A0A521DFH3"/>
<evidence type="ECO:0000256" key="3">
    <source>
        <dbReference type="ARBA" id="ARBA00022801"/>
    </source>
</evidence>
<dbReference type="Pfam" id="PF01432">
    <property type="entry name" value="Peptidase_M3"/>
    <property type="match status" value="1"/>
</dbReference>
<dbReference type="InterPro" id="IPR001333">
    <property type="entry name" value="Peptidase_M32_Taq"/>
</dbReference>
<dbReference type="InterPro" id="IPR013647">
    <property type="entry name" value="OligopepF_N_dom"/>
</dbReference>
<evidence type="ECO:0000313" key="10">
    <source>
        <dbReference type="Proteomes" id="UP000315636"/>
    </source>
</evidence>
<keyword evidence="1 6" id="KW-0645">Protease</keyword>
<organism evidence="9 10">
    <name type="scientific">Melghirimyces algeriensis</name>
    <dbReference type="NCBI Taxonomy" id="910412"/>
    <lineage>
        <taxon>Bacteria</taxon>
        <taxon>Bacillati</taxon>
        <taxon>Bacillota</taxon>
        <taxon>Bacilli</taxon>
        <taxon>Bacillales</taxon>
        <taxon>Thermoactinomycetaceae</taxon>
        <taxon>Melghirimyces</taxon>
    </lineage>
</organism>
<proteinExistence type="inferred from homology"/>
<dbReference type="EMBL" id="FXTI01000006">
    <property type="protein sequence ID" value="SMO70358.1"/>
    <property type="molecule type" value="Genomic_DNA"/>
</dbReference>
<keyword evidence="3 6" id="KW-0378">Hydrolase</keyword>
<keyword evidence="10" id="KW-1185">Reference proteome</keyword>
<reference evidence="9 10" key="1">
    <citation type="submission" date="2017-05" db="EMBL/GenBank/DDBJ databases">
        <authorList>
            <person name="Varghese N."/>
            <person name="Submissions S."/>
        </authorList>
    </citation>
    <scope>NUCLEOTIDE SEQUENCE [LARGE SCALE GENOMIC DNA]</scope>
    <source>
        <strain evidence="9 10">DSM 45474</strain>
    </source>
</reference>
<dbReference type="Gene3D" id="1.20.140.70">
    <property type="entry name" value="Oligopeptidase f, N-terminal domain"/>
    <property type="match status" value="1"/>
</dbReference>
<keyword evidence="2 6" id="KW-0479">Metal-binding</keyword>
<dbReference type="SUPFAM" id="SSF55486">
    <property type="entry name" value="Metalloproteases ('zincins'), catalytic domain"/>
    <property type="match status" value="1"/>
</dbReference>
<keyword evidence="4 6" id="KW-0862">Zinc</keyword>
<dbReference type="GO" id="GO:0004222">
    <property type="term" value="F:metalloendopeptidase activity"/>
    <property type="evidence" value="ECO:0007669"/>
    <property type="project" value="InterPro"/>
</dbReference>
<comment type="cofactor">
    <cofactor evidence="6">
        <name>Zn(2+)</name>
        <dbReference type="ChEBI" id="CHEBI:29105"/>
    </cofactor>
    <text evidence="6">Binds 1 zinc ion.</text>
</comment>
<gene>
    <name evidence="9" type="ORF">SAMN06264849_10634</name>
</gene>
<dbReference type="InterPro" id="IPR001567">
    <property type="entry name" value="Pept_M3A_M3B_dom"/>
</dbReference>
<evidence type="ECO:0000259" key="7">
    <source>
        <dbReference type="Pfam" id="PF01432"/>
    </source>
</evidence>
<dbReference type="GO" id="GO:0004181">
    <property type="term" value="F:metallocarboxypeptidase activity"/>
    <property type="evidence" value="ECO:0007669"/>
    <property type="project" value="InterPro"/>
</dbReference>
<feature type="domain" description="Peptidase M3A/M3B catalytic" evidence="7">
    <location>
        <begin position="203"/>
        <end position="576"/>
    </location>
</feature>
<dbReference type="Pfam" id="PF08439">
    <property type="entry name" value="Peptidase_M3_N"/>
    <property type="match status" value="1"/>
</dbReference>
<evidence type="ECO:0000256" key="6">
    <source>
        <dbReference type="RuleBase" id="RU003435"/>
    </source>
</evidence>
<evidence type="ECO:0000256" key="5">
    <source>
        <dbReference type="ARBA" id="ARBA00023049"/>
    </source>
</evidence>
<dbReference type="CDD" id="cd09607">
    <property type="entry name" value="M3B_PepF"/>
    <property type="match status" value="1"/>
</dbReference>
<dbReference type="InterPro" id="IPR011977">
    <property type="entry name" value="Pept_M3B_clade3"/>
</dbReference>
<accession>A0A521DFH3</accession>
<dbReference type="PANTHER" id="PTHR34217">
    <property type="entry name" value="METAL-DEPENDENT CARBOXYPEPTIDASE"/>
    <property type="match status" value="1"/>
</dbReference>
<dbReference type="GO" id="GO:0046872">
    <property type="term" value="F:metal ion binding"/>
    <property type="evidence" value="ECO:0007669"/>
    <property type="project" value="UniProtKB-UniRule"/>
</dbReference>
<dbReference type="InterPro" id="IPR034006">
    <property type="entry name" value="M3B_PepF_2"/>
</dbReference>
<dbReference type="Gene3D" id="1.10.1370.20">
    <property type="entry name" value="Oligoendopeptidase f, C-terminal domain"/>
    <property type="match status" value="1"/>
</dbReference>
<dbReference type="RefSeq" id="WP_142505629.1">
    <property type="nucleotide sequence ID" value="NZ_FXTI01000006.1"/>
</dbReference>
<evidence type="ECO:0000256" key="1">
    <source>
        <dbReference type="ARBA" id="ARBA00022670"/>
    </source>
</evidence>
<dbReference type="Proteomes" id="UP000315636">
    <property type="component" value="Unassembled WGS sequence"/>
</dbReference>
<evidence type="ECO:0000256" key="4">
    <source>
        <dbReference type="ARBA" id="ARBA00022833"/>
    </source>
</evidence>
<keyword evidence="5 6" id="KW-0482">Metalloprotease</keyword>
<dbReference type="InterPro" id="IPR042088">
    <property type="entry name" value="OligoPept_F_C"/>
</dbReference>
<evidence type="ECO:0000256" key="2">
    <source>
        <dbReference type="ARBA" id="ARBA00022723"/>
    </source>
</evidence>
<dbReference type="OrthoDB" id="9769691at2"/>
<dbReference type="GO" id="GO:0006508">
    <property type="term" value="P:proteolysis"/>
    <property type="evidence" value="ECO:0007669"/>
    <property type="project" value="UniProtKB-KW"/>
</dbReference>
<dbReference type="PANTHER" id="PTHR34217:SF1">
    <property type="entry name" value="CARBOXYPEPTIDASE 1"/>
    <property type="match status" value="1"/>
</dbReference>